<organism evidence="1 2">
    <name type="scientific">Mycena albidolilacea</name>
    <dbReference type="NCBI Taxonomy" id="1033008"/>
    <lineage>
        <taxon>Eukaryota</taxon>
        <taxon>Fungi</taxon>
        <taxon>Dikarya</taxon>
        <taxon>Basidiomycota</taxon>
        <taxon>Agaricomycotina</taxon>
        <taxon>Agaricomycetes</taxon>
        <taxon>Agaricomycetidae</taxon>
        <taxon>Agaricales</taxon>
        <taxon>Marasmiineae</taxon>
        <taxon>Mycenaceae</taxon>
        <taxon>Mycena</taxon>
    </lineage>
</organism>
<comment type="caution">
    <text evidence="1">The sequence shown here is derived from an EMBL/GenBank/DDBJ whole genome shotgun (WGS) entry which is preliminary data.</text>
</comment>
<name>A0AAD6Z7K5_9AGAR</name>
<dbReference type="CDD" id="cd21037">
    <property type="entry name" value="MLKL_NTD"/>
    <property type="match status" value="1"/>
</dbReference>
<protein>
    <submittedName>
        <fullName evidence="1">Uncharacterized protein</fullName>
    </submittedName>
</protein>
<dbReference type="EMBL" id="JARIHO010000077">
    <property type="protein sequence ID" value="KAJ7310791.1"/>
    <property type="molecule type" value="Genomic_DNA"/>
</dbReference>
<feature type="non-terminal residue" evidence="1">
    <location>
        <position position="841"/>
    </location>
</feature>
<dbReference type="InterPro" id="IPR059179">
    <property type="entry name" value="MLKL-like_MCAfunc"/>
</dbReference>
<reference evidence="1" key="1">
    <citation type="submission" date="2023-03" db="EMBL/GenBank/DDBJ databases">
        <title>Massive genome expansion in bonnet fungi (Mycena s.s.) driven by repeated elements and novel gene families across ecological guilds.</title>
        <authorList>
            <consortium name="Lawrence Berkeley National Laboratory"/>
            <person name="Harder C.B."/>
            <person name="Miyauchi S."/>
            <person name="Viragh M."/>
            <person name="Kuo A."/>
            <person name="Thoen E."/>
            <person name="Andreopoulos B."/>
            <person name="Lu D."/>
            <person name="Skrede I."/>
            <person name="Drula E."/>
            <person name="Henrissat B."/>
            <person name="Morin E."/>
            <person name="Kohler A."/>
            <person name="Barry K."/>
            <person name="LaButti K."/>
            <person name="Morin E."/>
            <person name="Salamov A."/>
            <person name="Lipzen A."/>
            <person name="Mereny Z."/>
            <person name="Hegedus B."/>
            <person name="Baldrian P."/>
            <person name="Stursova M."/>
            <person name="Weitz H."/>
            <person name="Taylor A."/>
            <person name="Grigoriev I.V."/>
            <person name="Nagy L.G."/>
            <person name="Martin F."/>
            <person name="Kauserud H."/>
        </authorList>
    </citation>
    <scope>NUCLEOTIDE SEQUENCE</scope>
    <source>
        <strain evidence="1">CBHHK002</strain>
    </source>
</reference>
<dbReference type="Gene3D" id="1.20.930.20">
    <property type="entry name" value="Adaptor protein Cbl, N-terminal domain"/>
    <property type="match status" value="1"/>
</dbReference>
<accession>A0AAD6Z7K5</accession>
<dbReference type="Gene3D" id="1.25.40.10">
    <property type="entry name" value="Tetratricopeptide repeat domain"/>
    <property type="match status" value="1"/>
</dbReference>
<dbReference type="InterPro" id="IPR036537">
    <property type="entry name" value="Adaptor_Cbl_N_dom_sf"/>
</dbReference>
<evidence type="ECO:0000313" key="1">
    <source>
        <dbReference type="EMBL" id="KAJ7310791.1"/>
    </source>
</evidence>
<dbReference type="AlphaFoldDB" id="A0AAD6Z7K5"/>
<keyword evidence="2" id="KW-1185">Reference proteome</keyword>
<dbReference type="SUPFAM" id="SSF48452">
    <property type="entry name" value="TPR-like"/>
    <property type="match status" value="1"/>
</dbReference>
<proteinExistence type="predicted"/>
<sequence>MAQSLLKNIETVKKNKRTCIELMEQTHELLNAIIILHINSDTGGILLPSTLNHIGKFTETLQKIHSFVEAHQSSSKVKQFFRQGEISTLLKGCKNGLKQGLDFFWLKNTGIMSNISKMQAVAKQRHQEVLAVACDSATSKMDLAALIGAHLGLKPGKDLTQAVFQYFTTGLPSLLVLDNLETVWEPMGCRGNIEEFLSVLTDLQHLALVITMRGAERPSKVQWTRPFLLPLQPLEQVAARQTLIDIAEDHHNPEDMDRVLSLTDNMPLAINLIAHLVDVEGCSSVLSRWEEEKTSLISDGCDKRSNLDLSISFSLSSPRIKAVPHSEELLSLLSMLPDGLSDVELLQSKLPIHDIRDCRTTLIRTSLAYLDDKKQLKALLPIREYMQKTHPPQNELLKPLFKHFHELLEFHKDFSGTRMISATVGQISSNLANIQSLLWNGLQEDNPDLTENVSSALYLNLFCRITGRGSNSLLPQLYKILPHPCDHRLEVHFSTELFASSYHSPISNPETLVAQASEHFEYFNDPDLKCKFYVNVAYYYAAHGLHFSSAKEFCHSAISLATASGNTRRHSQGLQQLAWLEWILGDYSSSQAHACQVQRLARISTDLYMEALALHMEAMSWSQLGNYKQSIPLCTRARDLLALCGISGGNVDHRIMTTQAEIHFLKSEYREAHNIHTLILQECPLHWDPYDHALALLNLAEVGLSTNAPRHAVQQDIERAKKIFLPLEQIFEITMCDMLLADLHLREGDTSTAKTLFKTCIRACNNSQIKSYCLEQLGNTGHWGASDQMFSWTTVYLAHSLKFKEKLGIHKALQFLGDIFFFQADEDTAVSLFIIALKGFT</sequence>
<evidence type="ECO:0000313" key="2">
    <source>
        <dbReference type="Proteomes" id="UP001218218"/>
    </source>
</evidence>
<gene>
    <name evidence="1" type="ORF">DFH08DRAFT_756995</name>
</gene>
<dbReference type="InterPro" id="IPR011990">
    <property type="entry name" value="TPR-like_helical_dom_sf"/>
</dbReference>
<dbReference type="Proteomes" id="UP001218218">
    <property type="component" value="Unassembled WGS sequence"/>
</dbReference>
<dbReference type="GO" id="GO:0007166">
    <property type="term" value="P:cell surface receptor signaling pathway"/>
    <property type="evidence" value="ECO:0007669"/>
    <property type="project" value="InterPro"/>
</dbReference>